<protein>
    <submittedName>
        <fullName evidence="2">Uncharacterized protein</fullName>
    </submittedName>
</protein>
<keyword evidence="1" id="KW-0472">Membrane</keyword>
<reference evidence="3" key="1">
    <citation type="journal article" date="2017" name="Nat. Commun.">
        <title>The North American bullfrog draft genome provides insight into hormonal regulation of long noncoding RNA.</title>
        <authorList>
            <person name="Hammond S.A."/>
            <person name="Warren R.L."/>
            <person name="Vandervalk B.P."/>
            <person name="Kucuk E."/>
            <person name="Khan H."/>
            <person name="Gibb E.A."/>
            <person name="Pandoh P."/>
            <person name="Kirk H."/>
            <person name="Zhao Y."/>
            <person name="Jones M."/>
            <person name="Mungall A.J."/>
            <person name="Coope R."/>
            <person name="Pleasance S."/>
            <person name="Moore R.A."/>
            <person name="Holt R.A."/>
            <person name="Round J.M."/>
            <person name="Ohora S."/>
            <person name="Walle B.V."/>
            <person name="Veldhoen N."/>
            <person name="Helbing C.C."/>
            <person name="Birol I."/>
        </authorList>
    </citation>
    <scope>NUCLEOTIDE SEQUENCE [LARGE SCALE GENOMIC DNA]</scope>
</reference>
<dbReference type="Proteomes" id="UP000228934">
    <property type="component" value="Unassembled WGS sequence"/>
</dbReference>
<evidence type="ECO:0000256" key="1">
    <source>
        <dbReference type="SAM" id="Phobius"/>
    </source>
</evidence>
<evidence type="ECO:0000313" key="3">
    <source>
        <dbReference type="Proteomes" id="UP000228934"/>
    </source>
</evidence>
<feature type="non-terminal residue" evidence="2">
    <location>
        <position position="1"/>
    </location>
</feature>
<proteinExistence type="predicted"/>
<feature type="transmembrane region" description="Helical" evidence="1">
    <location>
        <begin position="56"/>
        <end position="74"/>
    </location>
</feature>
<keyword evidence="1" id="KW-0812">Transmembrane</keyword>
<organism evidence="2 3">
    <name type="scientific">Aquarana catesbeiana</name>
    <name type="common">American bullfrog</name>
    <name type="synonym">Rana catesbeiana</name>
    <dbReference type="NCBI Taxonomy" id="8400"/>
    <lineage>
        <taxon>Eukaryota</taxon>
        <taxon>Metazoa</taxon>
        <taxon>Chordata</taxon>
        <taxon>Craniata</taxon>
        <taxon>Vertebrata</taxon>
        <taxon>Euteleostomi</taxon>
        <taxon>Amphibia</taxon>
        <taxon>Batrachia</taxon>
        <taxon>Anura</taxon>
        <taxon>Neobatrachia</taxon>
        <taxon>Ranoidea</taxon>
        <taxon>Ranidae</taxon>
        <taxon>Aquarana</taxon>
    </lineage>
</organism>
<dbReference type="EMBL" id="KV969825">
    <property type="protein sequence ID" value="PIO16424.1"/>
    <property type="molecule type" value="Genomic_DNA"/>
</dbReference>
<gene>
    <name evidence="2" type="ORF">AB205_0031310</name>
</gene>
<name>A0A2G9QLF0_AQUCT</name>
<dbReference type="AlphaFoldDB" id="A0A2G9QLF0"/>
<evidence type="ECO:0000313" key="2">
    <source>
        <dbReference type="EMBL" id="PIO16424.1"/>
    </source>
</evidence>
<sequence length="126" mass="14992">YQIYFLYIFFSLTHSCFFTFHIFSLFSFFFTVFTHIFLIFTHFFQNIKLTIIPTHVECVLAIGHAMWRFFWLGWGSSPQLRNRQPFGVPCSSMPAKHSVPADLLLLYPTLDEWHVAMKRIEFPWGA</sequence>
<feature type="transmembrane region" description="Helical" evidence="1">
    <location>
        <begin position="20"/>
        <end position="44"/>
    </location>
</feature>
<accession>A0A2G9QLF0</accession>
<keyword evidence="3" id="KW-1185">Reference proteome</keyword>
<keyword evidence="1" id="KW-1133">Transmembrane helix</keyword>